<accession>A0A5J4U1J2</accession>
<organism evidence="2 3">
    <name type="scientific">Streblomastix strix</name>
    <dbReference type="NCBI Taxonomy" id="222440"/>
    <lineage>
        <taxon>Eukaryota</taxon>
        <taxon>Metamonada</taxon>
        <taxon>Preaxostyla</taxon>
        <taxon>Oxymonadida</taxon>
        <taxon>Streblomastigidae</taxon>
        <taxon>Streblomastix</taxon>
    </lineage>
</organism>
<sequence>MPQRNQVSAAMPKPKLKQRPQFKNLRLRPKEAVKKPNILNPNQKTLKKRMKISRVPDWAGTLQPREIGVEIPLQNRDEERADEEGSSRNR</sequence>
<dbReference type="AlphaFoldDB" id="A0A5J4U1J2"/>
<feature type="region of interest" description="Disordered" evidence="1">
    <location>
        <begin position="1"/>
        <end position="35"/>
    </location>
</feature>
<protein>
    <submittedName>
        <fullName evidence="2">Uncharacterized protein</fullName>
    </submittedName>
</protein>
<dbReference type="EMBL" id="SNRW01022137">
    <property type="protein sequence ID" value="KAA6364040.1"/>
    <property type="molecule type" value="Genomic_DNA"/>
</dbReference>
<feature type="region of interest" description="Disordered" evidence="1">
    <location>
        <begin position="69"/>
        <end position="90"/>
    </location>
</feature>
<comment type="caution">
    <text evidence="2">The sequence shown here is derived from an EMBL/GenBank/DDBJ whole genome shotgun (WGS) entry which is preliminary data.</text>
</comment>
<proteinExistence type="predicted"/>
<feature type="compositionally biased region" description="Basic and acidic residues" evidence="1">
    <location>
        <begin position="75"/>
        <end position="90"/>
    </location>
</feature>
<gene>
    <name evidence="2" type="ORF">EZS28_040433</name>
</gene>
<name>A0A5J4U1J2_9EUKA</name>
<evidence type="ECO:0000313" key="3">
    <source>
        <dbReference type="Proteomes" id="UP000324800"/>
    </source>
</evidence>
<evidence type="ECO:0000313" key="2">
    <source>
        <dbReference type="EMBL" id="KAA6364040.1"/>
    </source>
</evidence>
<reference evidence="2 3" key="1">
    <citation type="submission" date="2019-03" db="EMBL/GenBank/DDBJ databases">
        <title>Single cell metagenomics reveals metabolic interactions within the superorganism composed of flagellate Streblomastix strix and complex community of Bacteroidetes bacteria on its surface.</title>
        <authorList>
            <person name="Treitli S.C."/>
            <person name="Kolisko M."/>
            <person name="Husnik F."/>
            <person name="Keeling P."/>
            <person name="Hampl V."/>
        </authorList>
    </citation>
    <scope>NUCLEOTIDE SEQUENCE [LARGE SCALE GENOMIC DNA]</scope>
    <source>
        <strain evidence="2">ST1C</strain>
    </source>
</reference>
<evidence type="ECO:0000256" key="1">
    <source>
        <dbReference type="SAM" id="MobiDB-lite"/>
    </source>
</evidence>
<dbReference type="Proteomes" id="UP000324800">
    <property type="component" value="Unassembled WGS sequence"/>
</dbReference>